<evidence type="ECO:0000313" key="4">
    <source>
        <dbReference type="RefSeq" id="XP_012972932.1"/>
    </source>
</evidence>
<feature type="compositionally biased region" description="Basic residues" evidence="1">
    <location>
        <begin position="124"/>
        <end position="133"/>
    </location>
</feature>
<gene>
    <name evidence="4" type="primary">Knop1</name>
</gene>
<feature type="compositionally biased region" description="Basic residues" evidence="1">
    <location>
        <begin position="316"/>
        <end position="325"/>
    </location>
</feature>
<protein>
    <submittedName>
        <fullName evidence="4">LOW QUALITY PROTEIN: lysine-rich nucleolar protein 1</fullName>
    </submittedName>
</protein>
<feature type="region of interest" description="Disordered" evidence="1">
    <location>
        <begin position="101"/>
        <end position="371"/>
    </location>
</feature>
<dbReference type="GeneID" id="101835077"/>
<organism evidence="3 4">
    <name type="scientific">Mesocricetus auratus</name>
    <name type="common">Golden hamster</name>
    <dbReference type="NCBI Taxonomy" id="10036"/>
    <lineage>
        <taxon>Eukaryota</taxon>
        <taxon>Metazoa</taxon>
        <taxon>Chordata</taxon>
        <taxon>Craniata</taxon>
        <taxon>Vertebrata</taxon>
        <taxon>Euteleostomi</taxon>
        <taxon>Mammalia</taxon>
        <taxon>Eutheria</taxon>
        <taxon>Euarchontoglires</taxon>
        <taxon>Glires</taxon>
        <taxon>Rodentia</taxon>
        <taxon>Myomorpha</taxon>
        <taxon>Muroidea</taxon>
        <taxon>Cricetidae</taxon>
        <taxon>Cricetinae</taxon>
        <taxon>Mesocricetus</taxon>
    </lineage>
</organism>
<feature type="compositionally biased region" description="Polar residues" evidence="1">
    <location>
        <begin position="179"/>
        <end position="190"/>
    </location>
</feature>
<sequence>MHAVSTATVGNVRPRPGRRRPSPGRAKDSMMTSGSRRRERSRGEAWPAGGPGMVTKTQKVDLVPQLPEKKKKKKKKKVVVAEVAEPETQYSVLNSNDYFVDVSPRATSPCNNVDEGQVPEMLPGKRKKKKKSPSAHLKEHLQSEATRAGQNTSPSPRRPVLEQSAECLSGEKKKKSKSLPQATSQGSHLKNSLDPKHAEEVSKAGKKSGKHRKDKKVLDREAFPPQDSWRCGAGDALRPCSERMQAEEQAALGQKRKQGSPREHSMKKKKKKTHQEGDILPVHFKLSMENSLKKGSKKSAKSEPLEYIPIESPKTPGKKKVKSKKKVEQSGDEGLAVKRKKKRKESGVKEDPWQEEEEQSDTDLEVVLEKKGNMDEACIDQVRRKALQEEIDRESGKTEPSDPRKWTGTQFGQWDTAGFENEEQKVKFLKLMGGFKHLSPSFSRPPSMTKRSNMALDKKSSDMLQQNLQQDYDRAMSWKYNRGAGLGFPSEARKVFYIDRNASKSIKLQD</sequence>
<dbReference type="InterPro" id="IPR028124">
    <property type="entry name" value="SMAP_dom"/>
</dbReference>
<dbReference type="PANTHER" id="PTHR22426:SF1">
    <property type="entry name" value="LYSINE-RICH NUCLEOLAR PROTEIN 1"/>
    <property type="match status" value="1"/>
</dbReference>
<dbReference type="OrthoDB" id="9451331at2759"/>
<dbReference type="Proteomes" id="UP000886700">
    <property type="component" value="Unplaced"/>
</dbReference>
<feature type="compositionally biased region" description="Polar residues" evidence="1">
    <location>
        <begin position="143"/>
        <end position="155"/>
    </location>
</feature>
<dbReference type="Pfam" id="PF15477">
    <property type="entry name" value="SMAP"/>
    <property type="match status" value="1"/>
</dbReference>
<feature type="domain" description="Small acidic protein-like" evidence="2">
    <location>
        <begin position="414"/>
        <end position="487"/>
    </location>
</feature>
<feature type="region of interest" description="Disordered" evidence="1">
    <location>
        <begin position="1"/>
        <end position="77"/>
    </location>
</feature>
<feature type="region of interest" description="Disordered" evidence="1">
    <location>
        <begin position="388"/>
        <end position="411"/>
    </location>
</feature>
<proteinExistence type="predicted"/>
<reference evidence="4" key="1">
    <citation type="submission" date="2025-08" db="UniProtKB">
        <authorList>
            <consortium name="RefSeq"/>
        </authorList>
    </citation>
    <scope>IDENTIFICATION</scope>
    <source>
        <tissue evidence="4">Liver</tissue>
    </source>
</reference>
<name>A0A1U8C0D4_MESAU</name>
<evidence type="ECO:0000256" key="1">
    <source>
        <dbReference type="SAM" id="MobiDB-lite"/>
    </source>
</evidence>
<evidence type="ECO:0000313" key="3">
    <source>
        <dbReference type="Proteomes" id="UP000886700"/>
    </source>
</evidence>
<accession>A0A1U8C0D4</accession>
<feature type="compositionally biased region" description="Basic residues" evidence="1">
    <location>
        <begin position="204"/>
        <end position="215"/>
    </location>
</feature>
<dbReference type="CTD" id="400506"/>
<dbReference type="RefSeq" id="XP_012972932.1">
    <property type="nucleotide sequence ID" value="XM_013117478.3"/>
</dbReference>
<feature type="compositionally biased region" description="Basic and acidic residues" evidence="1">
    <location>
        <begin position="191"/>
        <end position="203"/>
    </location>
</feature>
<dbReference type="eggNOG" id="ENOG502S1WB">
    <property type="taxonomic scope" value="Eukaryota"/>
</dbReference>
<feature type="compositionally biased region" description="Acidic residues" evidence="1">
    <location>
        <begin position="353"/>
        <end position="366"/>
    </location>
</feature>
<dbReference type="KEGG" id="maua:101835077"/>
<dbReference type="AlphaFoldDB" id="A0A1U8C0D4"/>
<feature type="compositionally biased region" description="Basic residues" evidence="1">
    <location>
        <begin position="254"/>
        <end position="273"/>
    </location>
</feature>
<feature type="compositionally biased region" description="Basic and acidic residues" evidence="1">
    <location>
        <begin position="388"/>
        <end position="405"/>
    </location>
</feature>
<keyword evidence="3" id="KW-1185">Reference proteome</keyword>
<evidence type="ECO:0000259" key="2">
    <source>
        <dbReference type="Pfam" id="PF15477"/>
    </source>
</evidence>
<dbReference type="PANTHER" id="PTHR22426">
    <property type="entry name" value="ARGININE_SERINE-RICH COILED-COIL PROTEIN 2"/>
    <property type="match status" value="1"/>
</dbReference>